<evidence type="ECO:0000313" key="1">
    <source>
        <dbReference type="EMBL" id="PKV66909.1"/>
    </source>
</evidence>
<reference evidence="1 2" key="1">
    <citation type="submission" date="2017-12" db="EMBL/GenBank/DDBJ databases">
        <title>Genomic Encyclopedia of Type Strains, Phase III (KMG-III): the genomes of soil and plant-associated and newly described type strains.</title>
        <authorList>
            <person name="Whitman W."/>
        </authorList>
    </citation>
    <scope>NUCLEOTIDE SEQUENCE [LARGE SCALE GENOMIC DNA]</scope>
    <source>
        <strain evidence="1 2">LP43</strain>
    </source>
</reference>
<accession>A0A2N3UC02</accession>
<dbReference type="Proteomes" id="UP000233782">
    <property type="component" value="Unassembled WGS sequence"/>
</dbReference>
<name>A0A2N3UC02_9BACT</name>
<keyword evidence="2" id="KW-1185">Reference proteome</keyword>
<dbReference type="OrthoDB" id="9429671at2"/>
<proteinExistence type="predicted"/>
<sequence length="173" mass="20086">MKRDQFEIRLGRIKWLDDDFEKLDICAHGYVFVRIGDEIVSDSGTEWCVSAAALHLLRTLESNHTKEKPVGEQLIPCCGHFLVADTDNDDVFVGCCPSGIDWEVRHANNQVKLTTESGAEAIVSYDLYKETVYTFADKVEAFYLISQPKEIEDEFDRKGYEKFWSEWHRRRNK</sequence>
<protein>
    <submittedName>
        <fullName evidence="1">Uncharacterized protein</fullName>
    </submittedName>
</protein>
<dbReference type="AlphaFoldDB" id="A0A2N3UC02"/>
<gene>
    <name evidence="1" type="ORF">BD749_2046</name>
</gene>
<dbReference type="RefSeq" id="WP_101444221.1">
    <property type="nucleotide sequence ID" value="NZ_PJMU01000002.1"/>
</dbReference>
<dbReference type="EMBL" id="PJMU01000002">
    <property type="protein sequence ID" value="PKV66909.1"/>
    <property type="molecule type" value="Genomic_DNA"/>
</dbReference>
<evidence type="ECO:0000313" key="2">
    <source>
        <dbReference type="Proteomes" id="UP000233782"/>
    </source>
</evidence>
<comment type="caution">
    <text evidence="1">The sequence shown here is derived from an EMBL/GenBank/DDBJ whole genome shotgun (WGS) entry which is preliminary data.</text>
</comment>
<organism evidence="1 2">
    <name type="scientific">Pontibacter ramchanderi</name>
    <dbReference type="NCBI Taxonomy" id="1179743"/>
    <lineage>
        <taxon>Bacteria</taxon>
        <taxon>Pseudomonadati</taxon>
        <taxon>Bacteroidota</taxon>
        <taxon>Cytophagia</taxon>
        <taxon>Cytophagales</taxon>
        <taxon>Hymenobacteraceae</taxon>
        <taxon>Pontibacter</taxon>
    </lineage>
</organism>